<evidence type="ECO:0008006" key="4">
    <source>
        <dbReference type="Google" id="ProtNLM"/>
    </source>
</evidence>
<evidence type="ECO:0000313" key="3">
    <source>
        <dbReference type="Proteomes" id="UP000295247"/>
    </source>
</evidence>
<protein>
    <recommendedName>
        <fullName evidence="4">DUF4136 domain-containing protein</fullName>
    </recommendedName>
</protein>
<reference evidence="2 3" key="1">
    <citation type="submission" date="2019-03" db="EMBL/GenBank/DDBJ databases">
        <title>Genomic Encyclopedia of Type Strains, Phase IV (KMG-IV): sequencing the most valuable type-strain genomes for metagenomic binning, comparative biology and taxonomic classification.</title>
        <authorList>
            <person name="Goeker M."/>
        </authorList>
    </citation>
    <scope>NUCLEOTIDE SEQUENCE [LARGE SCALE GENOMIC DNA]</scope>
    <source>
        <strain evidence="2 3">DSM 203</strain>
    </source>
</reference>
<feature type="signal peptide" evidence="1">
    <location>
        <begin position="1"/>
        <end position="19"/>
    </location>
</feature>
<comment type="caution">
    <text evidence="2">The sequence shown here is derived from an EMBL/GenBank/DDBJ whole genome shotgun (WGS) entry which is preliminary data.</text>
</comment>
<feature type="chain" id="PRO_5020526190" description="DUF4136 domain-containing protein" evidence="1">
    <location>
        <begin position="20"/>
        <end position="215"/>
    </location>
</feature>
<evidence type="ECO:0000256" key="1">
    <source>
        <dbReference type="SAM" id="SignalP"/>
    </source>
</evidence>
<proteinExistence type="predicted"/>
<gene>
    <name evidence="2" type="ORF">EDC29_102404</name>
</gene>
<dbReference type="RefSeq" id="WP_123140903.1">
    <property type="nucleotide sequence ID" value="NZ_NRRH01000007.1"/>
</dbReference>
<dbReference type="EMBL" id="SMDC01000002">
    <property type="protein sequence ID" value="TCW38508.1"/>
    <property type="molecule type" value="Genomic_DNA"/>
</dbReference>
<dbReference type="AlphaFoldDB" id="A0A4R4AGV2"/>
<dbReference type="PROSITE" id="PS51257">
    <property type="entry name" value="PROKAR_LIPOPROTEIN"/>
    <property type="match status" value="1"/>
</dbReference>
<organism evidence="2 3">
    <name type="scientific">Marichromatium gracile</name>
    <name type="common">Chromatium gracile</name>
    <dbReference type="NCBI Taxonomy" id="1048"/>
    <lineage>
        <taxon>Bacteria</taxon>
        <taxon>Pseudomonadati</taxon>
        <taxon>Pseudomonadota</taxon>
        <taxon>Gammaproteobacteria</taxon>
        <taxon>Chromatiales</taxon>
        <taxon>Chromatiaceae</taxon>
        <taxon>Marichromatium</taxon>
    </lineage>
</organism>
<evidence type="ECO:0000313" key="2">
    <source>
        <dbReference type="EMBL" id="TCW38508.1"/>
    </source>
</evidence>
<name>A0A4R4AGV2_MARGR</name>
<dbReference type="Proteomes" id="UP000295247">
    <property type="component" value="Unassembled WGS sequence"/>
</dbReference>
<keyword evidence="1" id="KW-0732">Signal</keyword>
<accession>A0A4R4AGV2</accession>
<sequence>MRVVLSFVPLLLATLLTTACTPARIVSTWQDLATPTPHYPSLVVFGVADSPLVRRAYEEHFARELRQRGLEVTPGHRLLAEADVTRGKALRAAIGRSSAAGVVVIHLRCDEPGDGGINPFSHVRLAEDGRLYPYYTRVHQAVSGADYYAREHTLRLETSLYDAEDAHLVWSGRSAPLAPDSEQTTIGDLIAATVSRMQRDGVIAAKGTPERSGRD</sequence>